<dbReference type="STRING" id="1891926.Fuma_00254"/>
<dbReference type="InterPro" id="IPR018146">
    <property type="entry name" value="Glyoxalase_1_CS"/>
</dbReference>
<dbReference type="SUPFAM" id="SSF54593">
    <property type="entry name" value="Glyoxalase/Bleomycin resistance protein/Dihydroxybiphenyl dioxygenase"/>
    <property type="match status" value="1"/>
</dbReference>
<name>A0A1P8W9D2_9PLAN</name>
<dbReference type="PANTHER" id="PTHR46142">
    <property type="match status" value="1"/>
</dbReference>
<dbReference type="Pfam" id="PF00903">
    <property type="entry name" value="Glyoxalase"/>
    <property type="match status" value="1"/>
</dbReference>
<dbReference type="PANTHER" id="PTHR46142:SF3">
    <property type="entry name" value="F18B13.24 PROTEIN"/>
    <property type="match status" value="1"/>
</dbReference>
<dbReference type="OrthoDB" id="9800322at2"/>
<dbReference type="PROSITE" id="PS00934">
    <property type="entry name" value="GLYOXALASE_I_1"/>
    <property type="match status" value="1"/>
</dbReference>
<dbReference type="InterPro" id="IPR004360">
    <property type="entry name" value="Glyas_Fos-R_dOase_dom"/>
</dbReference>
<dbReference type="InterPro" id="IPR037523">
    <property type="entry name" value="VOC_core"/>
</dbReference>
<keyword evidence="1" id="KW-0479">Metal-binding</keyword>
<dbReference type="Gene3D" id="3.10.180.10">
    <property type="entry name" value="2,3-Dihydroxybiphenyl 1,2-Dioxygenase, domain 1"/>
    <property type="match status" value="1"/>
</dbReference>
<dbReference type="GO" id="GO:0046872">
    <property type="term" value="F:metal ion binding"/>
    <property type="evidence" value="ECO:0007669"/>
    <property type="project" value="UniProtKB-KW"/>
</dbReference>
<dbReference type="GO" id="GO:0004462">
    <property type="term" value="F:lactoylglutathione lyase activity"/>
    <property type="evidence" value="ECO:0007669"/>
    <property type="project" value="InterPro"/>
</dbReference>
<organism evidence="3 4">
    <name type="scientific">Fuerstiella marisgermanici</name>
    <dbReference type="NCBI Taxonomy" id="1891926"/>
    <lineage>
        <taxon>Bacteria</taxon>
        <taxon>Pseudomonadati</taxon>
        <taxon>Planctomycetota</taxon>
        <taxon>Planctomycetia</taxon>
        <taxon>Planctomycetales</taxon>
        <taxon>Planctomycetaceae</taxon>
        <taxon>Fuerstiella</taxon>
    </lineage>
</organism>
<sequence length="139" mass="15206">MTQTATAPIQVLHIDHVTLVVKSVAASRDFYVSLLGMKEVARPDFDFAGAWFQAGATLIHLIEEHDRSGPAGYPVEVLEKSSRNHHFAFEVADAAAAAETLKQRGIELIDDPKRRPDGAIQMFVADPDSHVVELCTSQP</sequence>
<dbReference type="InterPro" id="IPR029068">
    <property type="entry name" value="Glyas_Bleomycin-R_OHBP_Dase"/>
</dbReference>
<evidence type="ECO:0000313" key="3">
    <source>
        <dbReference type="EMBL" id="APZ90673.1"/>
    </source>
</evidence>
<feature type="domain" description="VOC" evidence="2">
    <location>
        <begin position="13"/>
        <end position="137"/>
    </location>
</feature>
<reference evidence="3 4" key="1">
    <citation type="journal article" date="2016" name="Front. Microbiol.">
        <title>Fuerstia marisgermanicae gen. nov., sp. nov., an Unusual Member of the Phylum Planctomycetes from the German Wadden Sea.</title>
        <authorList>
            <person name="Kohn T."/>
            <person name="Heuer A."/>
            <person name="Jogler M."/>
            <person name="Vollmers J."/>
            <person name="Boedeker C."/>
            <person name="Bunk B."/>
            <person name="Rast P."/>
            <person name="Borchert D."/>
            <person name="Glockner I."/>
            <person name="Freese H.M."/>
            <person name="Klenk H.P."/>
            <person name="Overmann J."/>
            <person name="Kaster A.K."/>
            <person name="Rohde M."/>
            <person name="Wiegand S."/>
            <person name="Jogler C."/>
        </authorList>
    </citation>
    <scope>NUCLEOTIDE SEQUENCE [LARGE SCALE GENOMIC DNA]</scope>
    <source>
        <strain evidence="3 4">NH11</strain>
    </source>
</reference>
<dbReference type="RefSeq" id="WP_077028033.1">
    <property type="nucleotide sequence ID" value="NZ_CP017641.1"/>
</dbReference>
<dbReference type="KEGG" id="fmr:Fuma_00254"/>
<dbReference type="Proteomes" id="UP000187735">
    <property type="component" value="Chromosome"/>
</dbReference>
<dbReference type="PROSITE" id="PS51819">
    <property type="entry name" value="VOC"/>
    <property type="match status" value="1"/>
</dbReference>
<keyword evidence="4" id="KW-1185">Reference proteome</keyword>
<protein>
    <submittedName>
        <fullName evidence="3">Glyoxalase I</fullName>
    </submittedName>
</protein>
<proteinExistence type="predicted"/>
<evidence type="ECO:0000256" key="1">
    <source>
        <dbReference type="ARBA" id="ARBA00022723"/>
    </source>
</evidence>
<dbReference type="EMBL" id="CP017641">
    <property type="protein sequence ID" value="APZ90673.1"/>
    <property type="molecule type" value="Genomic_DNA"/>
</dbReference>
<evidence type="ECO:0000313" key="4">
    <source>
        <dbReference type="Proteomes" id="UP000187735"/>
    </source>
</evidence>
<accession>A0A1P8W9D2</accession>
<dbReference type="AlphaFoldDB" id="A0A1P8W9D2"/>
<evidence type="ECO:0000259" key="2">
    <source>
        <dbReference type="PROSITE" id="PS51819"/>
    </source>
</evidence>
<gene>
    <name evidence="3" type="ORF">Fuma_00254</name>
</gene>